<gene>
    <name evidence="1" type="ORF">LCGC14_2597940</name>
</gene>
<dbReference type="EMBL" id="LAZR01043786">
    <property type="protein sequence ID" value="KKL06245.1"/>
    <property type="molecule type" value="Genomic_DNA"/>
</dbReference>
<protein>
    <submittedName>
        <fullName evidence="1">Uncharacterized protein</fullName>
    </submittedName>
</protein>
<evidence type="ECO:0000313" key="1">
    <source>
        <dbReference type="EMBL" id="KKL06245.1"/>
    </source>
</evidence>
<sequence length="73" mass="8472">MEKLLENDDLISGGYLEIKELKEKITWLSEENAKLYTQLDNDALKRATNTDVLQKFFQVMIAYSCNEISDEIP</sequence>
<dbReference type="AlphaFoldDB" id="A0A0F9A9W2"/>
<organism evidence="1">
    <name type="scientific">marine sediment metagenome</name>
    <dbReference type="NCBI Taxonomy" id="412755"/>
    <lineage>
        <taxon>unclassified sequences</taxon>
        <taxon>metagenomes</taxon>
        <taxon>ecological metagenomes</taxon>
    </lineage>
</organism>
<feature type="non-terminal residue" evidence="1">
    <location>
        <position position="73"/>
    </location>
</feature>
<proteinExistence type="predicted"/>
<comment type="caution">
    <text evidence="1">The sequence shown here is derived from an EMBL/GenBank/DDBJ whole genome shotgun (WGS) entry which is preliminary data.</text>
</comment>
<accession>A0A0F9A9W2</accession>
<name>A0A0F9A9W2_9ZZZZ</name>
<reference evidence="1" key="1">
    <citation type="journal article" date="2015" name="Nature">
        <title>Complex archaea that bridge the gap between prokaryotes and eukaryotes.</title>
        <authorList>
            <person name="Spang A."/>
            <person name="Saw J.H."/>
            <person name="Jorgensen S.L."/>
            <person name="Zaremba-Niedzwiedzka K."/>
            <person name="Martijn J."/>
            <person name="Lind A.E."/>
            <person name="van Eijk R."/>
            <person name="Schleper C."/>
            <person name="Guy L."/>
            <person name="Ettema T.J."/>
        </authorList>
    </citation>
    <scope>NUCLEOTIDE SEQUENCE</scope>
</reference>